<sequence>MEMEDHVRAPTPPTTVTTPLVIHVDANISEWAVELKSQNAILQTVVESLTKIMQSLQTIVVAQALEIKDLLSHARSKSAKAKSFKRLLRCNTMKVMV</sequence>
<accession>A0ACB9JIV4</accession>
<keyword evidence="2" id="KW-1185">Reference proteome</keyword>
<dbReference type="Proteomes" id="UP001056120">
    <property type="component" value="Linkage Group LG04"/>
</dbReference>
<gene>
    <name evidence="1" type="ORF">L1987_13720</name>
</gene>
<name>A0ACB9JIV4_9ASTR</name>
<proteinExistence type="predicted"/>
<dbReference type="EMBL" id="CM042021">
    <property type="protein sequence ID" value="KAI3819868.1"/>
    <property type="molecule type" value="Genomic_DNA"/>
</dbReference>
<reference evidence="2" key="1">
    <citation type="journal article" date="2022" name="Mol. Ecol. Resour.">
        <title>The genomes of chicory, endive, great burdock and yacon provide insights into Asteraceae palaeo-polyploidization history and plant inulin production.</title>
        <authorList>
            <person name="Fan W."/>
            <person name="Wang S."/>
            <person name="Wang H."/>
            <person name="Wang A."/>
            <person name="Jiang F."/>
            <person name="Liu H."/>
            <person name="Zhao H."/>
            <person name="Xu D."/>
            <person name="Zhang Y."/>
        </authorList>
    </citation>
    <scope>NUCLEOTIDE SEQUENCE [LARGE SCALE GENOMIC DNA]</scope>
    <source>
        <strain evidence="2">cv. Yunnan</strain>
    </source>
</reference>
<protein>
    <submittedName>
        <fullName evidence="1">Uncharacterized protein</fullName>
    </submittedName>
</protein>
<evidence type="ECO:0000313" key="2">
    <source>
        <dbReference type="Proteomes" id="UP001056120"/>
    </source>
</evidence>
<reference evidence="1 2" key="2">
    <citation type="journal article" date="2022" name="Mol. Ecol. Resour.">
        <title>The genomes of chicory, endive, great burdock and yacon provide insights into Asteraceae paleo-polyploidization history and plant inulin production.</title>
        <authorList>
            <person name="Fan W."/>
            <person name="Wang S."/>
            <person name="Wang H."/>
            <person name="Wang A."/>
            <person name="Jiang F."/>
            <person name="Liu H."/>
            <person name="Zhao H."/>
            <person name="Xu D."/>
            <person name="Zhang Y."/>
        </authorList>
    </citation>
    <scope>NUCLEOTIDE SEQUENCE [LARGE SCALE GENOMIC DNA]</scope>
    <source>
        <strain evidence="2">cv. Yunnan</strain>
        <tissue evidence="1">Leaves</tissue>
    </source>
</reference>
<comment type="caution">
    <text evidence="1">The sequence shown here is derived from an EMBL/GenBank/DDBJ whole genome shotgun (WGS) entry which is preliminary data.</text>
</comment>
<organism evidence="1 2">
    <name type="scientific">Smallanthus sonchifolius</name>
    <dbReference type="NCBI Taxonomy" id="185202"/>
    <lineage>
        <taxon>Eukaryota</taxon>
        <taxon>Viridiplantae</taxon>
        <taxon>Streptophyta</taxon>
        <taxon>Embryophyta</taxon>
        <taxon>Tracheophyta</taxon>
        <taxon>Spermatophyta</taxon>
        <taxon>Magnoliopsida</taxon>
        <taxon>eudicotyledons</taxon>
        <taxon>Gunneridae</taxon>
        <taxon>Pentapetalae</taxon>
        <taxon>asterids</taxon>
        <taxon>campanulids</taxon>
        <taxon>Asterales</taxon>
        <taxon>Asteraceae</taxon>
        <taxon>Asteroideae</taxon>
        <taxon>Heliantheae alliance</taxon>
        <taxon>Millerieae</taxon>
        <taxon>Smallanthus</taxon>
    </lineage>
</organism>
<evidence type="ECO:0000313" key="1">
    <source>
        <dbReference type="EMBL" id="KAI3819868.1"/>
    </source>
</evidence>